<evidence type="ECO:0000313" key="9">
    <source>
        <dbReference type="EMBL" id="OAD40070.1"/>
    </source>
</evidence>
<evidence type="ECO:0000256" key="6">
    <source>
        <dbReference type="ARBA" id="ARBA00023136"/>
    </source>
</evidence>
<keyword evidence="3" id="KW-1003">Cell membrane</keyword>
<dbReference type="AlphaFoldDB" id="A0A167GZS2"/>
<feature type="transmembrane region" description="Helical" evidence="7">
    <location>
        <begin position="50"/>
        <end position="68"/>
    </location>
</feature>
<dbReference type="Proteomes" id="UP000185657">
    <property type="component" value="Unassembled WGS sequence"/>
</dbReference>
<gene>
    <name evidence="8" type="ORF">LPB072_08545</name>
    <name evidence="9" type="ORF">LPB72_18040</name>
</gene>
<evidence type="ECO:0000256" key="5">
    <source>
        <dbReference type="ARBA" id="ARBA00022989"/>
    </source>
</evidence>
<dbReference type="EMBL" id="LVWD01000034">
    <property type="protein sequence ID" value="OAD40070.1"/>
    <property type="molecule type" value="Genomic_DNA"/>
</dbReference>
<dbReference type="Pfam" id="PF07681">
    <property type="entry name" value="DoxX"/>
    <property type="match status" value="1"/>
</dbReference>
<keyword evidence="4 7" id="KW-0812">Transmembrane</keyword>
<name>A0A167GZS2_9BURK</name>
<keyword evidence="6 7" id="KW-0472">Membrane</keyword>
<evidence type="ECO:0000313" key="8">
    <source>
        <dbReference type="EMBL" id="AOW12882.1"/>
    </source>
</evidence>
<dbReference type="OrthoDB" id="9792760at2"/>
<dbReference type="InterPro" id="IPR051907">
    <property type="entry name" value="DoxX-like_oxidoreductase"/>
</dbReference>
<accession>A0A167GZS2</accession>
<dbReference type="EMBL" id="CP017476">
    <property type="protein sequence ID" value="AOW12882.1"/>
    <property type="molecule type" value="Genomic_DNA"/>
</dbReference>
<dbReference type="InterPro" id="IPR032808">
    <property type="entry name" value="DoxX"/>
</dbReference>
<evidence type="ECO:0000256" key="2">
    <source>
        <dbReference type="ARBA" id="ARBA00006679"/>
    </source>
</evidence>
<feature type="transmembrane region" description="Helical" evidence="7">
    <location>
        <begin position="75"/>
        <end position="94"/>
    </location>
</feature>
<organism evidence="8 11">
    <name type="scientific">Hydrogenophaga crassostreae</name>
    <dbReference type="NCBI Taxonomy" id="1763535"/>
    <lineage>
        <taxon>Bacteria</taxon>
        <taxon>Pseudomonadati</taxon>
        <taxon>Pseudomonadota</taxon>
        <taxon>Betaproteobacteria</taxon>
        <taxon>Burkholderiales</taxon>
        <taxon>Comamonadaceae</taxon>
        <taxon>Hydrogenophaga</taxon>
    </lineage>
</organism>
<reference evidence="9 10" key="1">
    <citation type="submission" date="2016-02" db="EMBL/GenBank/DDBJ databases">
        <title>Draft genome sequence of Hydrogenophaga sp. LPB0072.</title>
        <authorList>
            <person name="Shin S.-K."/>
            <person name="Yi H."/>
        </authorList>
    </citation>
    <scope>NUCLEOTIDE SEQUENCE [LARGE SCALE GENOMIC DNA]</scope>
    <source>
        <strain evidence="9 10">LPB0072</strain>
    </source>
</reference>
<proteinExistence type="inferred from homology"/>
<dbReference type="PANTHER" id="PTHR33452:SF1">
    <property type="entry name" value="INNER MEMBRANE PROTEIN YPHA-RELATED"/>
    <property type="match status" value="1"/>
</dbReference>
<feature type="transmembrane region" description="Helical" evidence="7">
    <location>
        <begin position="106"/>
        <end position="129"/>
    </location>
</feature>
<evidence type="ECO:0000313" key="11">
    <source>
        <dbReference type="Proteomes" id="UP000185680"/>
    </source>
</evidence>
<dbReference type="RefSeq" id="WP_066094150.1">
    <property type="nucleotide sequence ID" value="NZ_CP017476.1"/>
</dbReference>
<evidence type="ECO:0000256" key="7">
    <source>
        <dbReference type="SAM" id="Phobius"/>
    </source>
</evidence>
<evidence type="ECO:0000256" key="3">
    <source>
        <dbReference type="ARBA" id="ARBA00022475"/>
    </source>
</evidence>
<dbReference type="PANTHER" id="PTHR33452">
    <property type="entry name" value="OXIDOREDUCTASE CATD-RELATED"/>
    <property type="match status" value="1"/>
</dbReference>
<comment type="subcellular location">
    <subcellularLocation>
        <location evidence="1">Cell membrane</location>
        <topology evidence="1">Multi-pass membrane protein</topology>
    </subcellularLocation>
</comment>
<reference evidence="8 11" key="2">
    <citation type="submission" date="2016-10" db="EMBL/GenBank/DDBJ databases">
        <title>Hydorgenophaga sp. LPB0072 isolated from gastropod.</title>
        <authorList>
            <person name="Kim E."/>
            <person name="Yi H."/>
        </authorList>
    </citation>
    <scope>NUCLEOTIDE SEQUENCE [LARGE SCALE GENOMIC DNA]</scope>
    <source>
        <strain evidence="8 11">LPB0072</strain>
    </source>
</reference>
<protein>
    <submittedName>
        <fullName evidence="8">DoxX family protein</fullName>
    </submittedName>
</protein>
<evidence type="ECO:0000256" key="4">
    <source>
        <dbReference type="ARBA" id="ARBA00022692"/>
    </source>
</evidence>
<keyword evidence="5 7" id="KW-1133">Transmembrane helix</keyword>
<dbReference type="STRING" id="1763535.LPB072_08545"/>
<keyword evidence="10" id="KW-1185">Reference proteome</keyword>
<evidence type="ECO:0000313" key="10">
    <source>
        <dbReference type="Proteomes" id="UP000185657"/>
    </source>
</evidence>
<dbReference type="KEGG" id="hyl:LPB072_08545"/>
<evidence type="ECO:0000256" key="1">
    <source>
        <dbReference type="ARBA" id="ARBA00004651"/>
    </source>
</evidence>
<comment type="similarity">
    <text evidence="2">Belongs to the DoxX family.</text>
</comment>
<dbReference type="Proteomes" id="UP000185680">
    <property type="component" value="Chromosome"/>
</dbReference>
<dbReference type="GO" id="GO:0005886">
    <property type="term" value="C:plasma membrane"/>
    <property type="evidence" value="ECO:0007669"/>
    <property type="project" value="UniProtKB-SubCell"/>
</dbReference>
<sequence>MNALKNPLALLGRVLLAVFFVPAGFGKIAGFAGTVGYATAMGLPLPQVGVAIALVVEILGGLALLVGFQTRYAALALAFFTLVASYFFHGYWALPADQQMMQQLMFFKNIGVVGGLLAFAAHGAGAFSLDARRQA</sequence>